<dbReference type="AlphaFoldDB" id="A0A9D4SPK0"/>
<reference evidence="1" key="2">
    <citation type="submission" date="2021-09" db="EMBL/GenBank/DDBJ databases">
        <authorList>
            <person name="Jia N."/>
            <person name="Wang J."/>
            <person name="Shi W."/>
            <person name="Du L."/>
            <person name="Sun Y."/>
            <person name="Zhan W."/>
            <person name="Jiang J."/>
            <person name="Wang Q."/>
            <person name="Zhang B."/>
            <person name="Ji P."/>
            <person name="Sakyi L.B."/>
            <person name="Cui X."/>
            <person name="Yuan T."/>
            <person name="Jiang B."/>
            <person name="Yang W."/>
            <person name="Lam T.T.-Y."/>
            <person name="Chang Q."/>
            <person name="Ding S."/>
            <person name="Wang X."/>
            <person name="Zhu J."/>
            <person name="Ruan X."/>
            <person name="Zhao L."/>
            <person name="Wei J."/>
            <person name="Que T."/>
            <person name="Du C."/>
            <person name="Cheng J."/>
            <person name="Dai P."/>
            <person name="Han X."/>
            <person name="Huang E."/>
            <person name="Gao Y."/>
            <person name="Liu J."/>
            <person name="Shao H."/>
            <person name="Ye R."/>
            <person name="Li L."/>
            <person name="Wei W."/>
            <person name="Wang X."/>
            <person name="Wang C."/>
            <person name="Huo Q."/>
            <person name="Li W."/>
            <person name="Guo W."/>
            <person name="Chen H."/>
            <person name="Chen S."/>
            <person name="Zhou L."/>
            <person name="Zhou L."/>
            <person name="Ni X."/>
            <person name="Tian J."/>
            <person name="Zhou Y."/>
            <person name="Sheng Y."/>
            <person name="Liu T."/>
            <person name="Pan Y."/>
            <person name="Xia L."/>
            <person name="Li J."/>
            <person name="Zhao F."/>
            <person name="Cao W."/>
        </authorList>
    </citation>
    <scope>NUCLEOTIDE SEQUENCE</scope>
    <source>
        <strain evidence="1">Rsan-2018</strain>
        <tissue evidence="1">Larvae</tissue>
    </source>
</reference>
<proteinExistence type="predicted"/>
<comment type="caution">
    <text evidence="1">The sequence shown here is derived from an EMBL/GenBank/DDBJ whole genome shotgun (WGS) entry which is preliminary data.</text>
</comment>
<dbReference type="Proteomes" id="UP000821837">
    <property type="component" value="Unassembled WGS sequence"/>
</dbReference>
<sequence>MVDASRSRSGGSNAFVLVREVSVVQWRQGHAKMMLSSLAQIIRFHSLLLPLDGFLTATSRTATETSSDRIRPQLPVKKKQASREGRLLNLSDVALPEEIRQVLQKGPKFSVEPALRPEEKIDTARAVSKL</sequence>
<name>A0A9D4SPK0_RHISA</name>
<evidence type="ECO:0000313" key="1">
    <source>
        <dbReference type="EMBL" id="KAH7936450.1"/>
    </source>
</evidence>
<keyword evidence="2" id="KW-1185">Reference proteome</keyword>
<gene>
    <name evidence="1" type="ORF">HPB52_023435</name>
</gene>
<protein>
    <submittedName>
        <fullName evidence="1">Uncharacterized protein</fullName>
    </submittedName>
</protein>
<evidence type="ECO:0000313" key="2">
    <source>
        <dbReference type="Proteomes" id="UP000821837"/>
    </source>
</evidence>
<organism evidence="1 2">
    <name type="scientific">Rhipicephalus sanguineus</name>
    <name type="common">Brown dog tick</name>
    <name type="synonym">Ixodes sanguineus</name>
    <dbReference type="NCBI Taxonomy" id="34632"/>
    <lineage>
        <taxon>Eukaryota</taxon>
        <taxon>Metazoa</taxon>
        <taxon>Ecdysozoa</taxon>
        <taxon>Arthropoda</taxon>
        <taxon>Chelicerata</taxon>
        <taxon>Arachnida</taxon>
        <taxon>Acari</taxon>
        <taxon>Parasitiformes</taxon>
        <taxon>Ixodida</taxon>
        <taxon>Ixodoidea</taxon>
        <taxon>Ixodidae</taxon>
        <taxon>Rhipicephalinae</taxon>
        <taxon>Rhipicephalus</taxon>
        <taxon>Rhipicephalus</taxon>
    </lineage>
</organism>
<accession>A0A9D4SPK0</accession>
<dbReference type="EMBL" id="JABSTV010001255">
    <property type="protein sequence ID" value="KAH7936450.1"/>
    <property type="molecule type" value="Genomic_DNA"/>
</dbReference>
<reference evidence="1" key="1">
    <citation type="journal article" date="2020" name="Cell">
        <title>Large-Scale Comparative Analyses of Tick Genomes Elucidate Their Genetic Diversity and Vector Capacities.</title>
        <authorList>
            <consortium name="Tick Genome and Microbiome Consortium (TIGMIC)"/>
            <person name="Jia N."/>
            <person name="Wang J."/>
            <person name="Shi W."/>
            <person name="Du L."/>
            <person name="Sun Y."/>
            <person name="Zhan W."/>
            <person name="Jiang J.F."/>
            <person name="Wang Q."/>
            <person name="Zhang B."/>
            <person name="Ji P."/>
            <person name="Bell-Sakyi L."/>
            <person name="Cui X.M."/>
            <person name="Yuan T.T."/>
            <person name="Jiang B.G."/>
            <person name="Yang W.F."/>
            <person name="Lam T.T."/>
            <person name="Chang Q.C."/>
            <person name="Ding S.J."/>
            <person name="Wang X.J."/>
            <person name="Zhu J.G."/>
            <person name="Ruan X.D."/>
            <person name="Zhao L."/>
            <person name="Wei J.T."/>
            <person name="Ye R.Z."/>
            <person name="Que T.C."/>
            <person name="Du C.H."/>
            <person name="Zhou Y.H."/>
            <person name="Cheng J.X."/>
            <person name="Dai P.F."/>
            <person name="Guo W.B."/>
            <person name="Han X.H."/>
            <person name="Huang E.J."/>
            <person name="Li L.F."/>
            <person name="Wei W."/>
            <person name="Gao Y.C."/>
            <person name="Liu J.Z."/>
            <person name="Shao H.Z."/>
            <person name="Wang X."/>
            <person name="Wang C.C."/>
            <person name="Yang T.C."/>
            <person name="Huo Q.B."/>
            <person name="Li W."/>
            <person name="Chen H.Y."/>
            <person name="Chen S.E."/>
            <person name="Zhou L.G."/>
            <person name="Ni X.B."/>
            <person name="Tian J.H."/>
            <person name="Sheng Y."/>
            <person name="Liu T."/>
            <person name="Pan Y.S."/>
            <person name="Xia L.Y."/>
            <person name="Li J."/>
            <person name="Zhao F."/>
            <person name="Cao W.C."/>
        </authorList>
    </citation>
    <scope>NUCLEOTIDE SEQUENCE</scope>
    <source>
        <strain evidence="1">Rsan-2018</strain>
    </source>
</reference>